<keyword evidence="2" id="KW-1185">Reference proteome</keyword>
<dbReference type="AlphaFoldDB" id="A0A8J5I2N9"/>
<comment type="caution">
    <text evidence="1">The sequence shown here is derived from an EMBL/GenBank/DDBJ whole genome shotgun (WGS) entry which is preliminary data.</text>
</comment>
<evidence type="ECO:0000313" key="1">
    <source>
        <dbReference type="EMBL" id="KAG6942843.1"/>
    </source>
</evidence>
<dbReference type="Proteomes" id="UP000709295">
    <property type="component" value="Unassembled WGS sequence"/>
</dbReference>
<protein>
    <submittedName>
        <fullName evidence="1">Uncharacterized protein</fullName>
    </submittedName>
</protein>
<name>A0A8J5I2N9_9STRA</name>
<evidence type="ECO:0000313" key="2">
    <source>
        <dbReference type="Proteomes" id="UP000709295"/>
    </source>
</evidence>
<organism evidence="1 2">
    <name type="scientific">Phytophthora aleatoria</name>
    <dbReference type="NCBI Taxonomy" id="2496075"/>
    <lineage>
        <taxon>Eukaryota</taxon>
        <taxon>Sar</taxon>
        <taxon>Stramenopiles</taxon>
        <taxon>Oomycota</taxon>
        <taxon>Peronosporomycetes</taxon>
        <taxon>Peronosporales</taxon>
        <taxon>Peronosporaceae</taxon>
        <taxon>Phytophthora</taxon>
    </lineage>
</organism>
<dbReference type="EMBL" id="JAENGY010002929">
    <property type="protein sequence ID" value="KAG6942843.1"/>
    <property type="molecule type" value="Genomic_DNA"/>
</dbReference>
<gene>
    <name evidence="1" type="ORF">JG688_00017891</name>
</gene>
<reference evidence="1" key="1">
    <citation type="submission" date="2021-01" db="EMBL/GenBank/DDBJ databases">
        <title>Phytophthora aleatoria, a newly-described species from Pinus radiata is distinct from Phytophthora cactorum isolates based on comparative genomics.</title>
        <authorList>
            <person name="Mcdougal R."/>
            <person name="Panda P."/>
            <person name="Williams N."/>
            <person name="Studholme D.J."/>
        </authorList>
    </citation>
    <scope>NUCLEOTIDE SEQUENCE</scope>
    <source>
        <strain evidence="1">NZFS 4037</strain>
    </source>
</reference>
<accession>A0A8J5I2N9</accession>
<sequence length="102" mass="11297">MFAKVEPIDIHINMNASNGGLVVFNRAPRQYLQVQFDKEERQLILSETGPDGFNISVRENLCLAFGAWCFGHDRSSLSASPTLFVHGWPDNYPPCSGLTALA</sequence>
<proteinExistence type="predicted"/>